<keyword evidence="8" id="KW-0134">Cell wall</keyword>
<comment type="function">
    <text evidence="19">Glucanases play a role in cell expansion during growth, in cell-cell fusion during mating, and in spore release during sporulation. This enzyme may be involved in beta-glucan degradation and also function biosynthetically as a transglycosylase.</text>
</comment>
<evidence type="ECO:0000256" key="13">
    <source>
        <dbReference type="ARBA" id="ARBA00023136"/>
    </source>
</evidence>
<evidence type="ECO:0000256" key="15">
    <source>
        <dbReference type="ARBA" id="ARBA00023277"/>
    </source>
</evidence>
<evidence type="ECO:0000256" key="9">
    <source>
        <dbReference type="ARBA" id="ARBA00022525"/>
    </source>
</evidence>
<proteinExistence type="inferred from homology"/>
<dbReference type="GO" id="GO:0005886">
    <property type="term" value="C:plasma membrane"/>
    <property type="evidence" value="ECO:0007669"/>
    <property type="project" value="UniProtKB-SubCell"/>
</dbReference>
<evidence type="ECO:0000256" key="19">
    <source>
        <dbReference type="ARBA" id="ARBA00025152"/>
    </source>
</evidence>
<name>A0AA40BZV7_9PEZI</name>
<evidence type="ECO:0000256" key="12">
    <source>
        <dbReference type="ARBA" id="ARBA00022801"/>
    </source>
</evidence>
<dbReference type="AlphaFoldDB" id="A0AA40BZV7"/>
<protein>
    <recommendedName>
        <fullName evidence="6">Probable glucan endo-1,3-beta-glucosidase eglC</fullName>
        <ecNumber evidence="5">3.2.1.39</ecNumber>
    </recommendedName>
    <alternativeName>
        <fullName evidence="20">Endo-1,3-beta-glucanase eglC</fullName>
    </alternativeName>
    <alternativeName>
        <fullName evidence="21">Laminarinase eglC</fullName>
    </alternativeName>
</protein>
<comment type="similarity">
    <text evidence="4 22">Belongs to the glycosyl hydrolase 17 family.</text>
</comment>
<sequence>MYISQLVVAVAAASFQTALGAAVQGFNYGANAPDGRVKVKNDYATEFSTAKSLVGAPANGFTSARLFTMRQGDSSEPIEAIEAAMETKTSLLLGLWCSENDARFASELEALVYAIKKYGDHLAKIVVGISVGSEDLYRISGIGRTNNETGGAEPSSIVDYIKQVRDATRNTALANIQVGHVDTWTAWVNGSNQAVIDACDWVGFDAYPYWQTTQANAIENGKTLFEKALTDTKNAVGGKDVWVTETGFPVSGRTMGQAEPSVENAKRYWHEVGCSLFGSTNVWWYTLADPGSMPSFGITTDSSKNTPLFDISCKVSVSSTLIVLLSNGSGSSATDAAGVSSTTRKPKGTGSSDSGSTTDSGSNSTLGTPRPSVTPNTNPNGASIIAGSMMGAVAAVMAIVAVV</sequence>
<dbReference type="InterPro" id="IPR000490">
    <property type="entry name" value="Glyco_hydro_17"/>
</dbReference>
<dbReference type="PANTHER" id="PTHR16631">
    <property type="entry name" value="GLUCAN 1,3-BETA-GLUCOSIDASE"/>
    <property type="match status" value="1"/>
</dbReference>
<evidence type="ECO:0000256" key="22">
    <source>
        <dbReference type="RuleBase" id="RU004335"/>
    </source>
</evidence>
<feature type="region of interest" description="Disordered" evidence="23">
    <location>
        <begin position="330"/>
        <end position="379"/>
    </location>
</feature>
<evidence type="ECO:0000256" key="4">
    <source>
        <dbReference type="ARBA" id="ARBA00008773"/>
    </source>
</evidence>
<feature type="signal peptide" evidence="24">
    <location>
        <begin position="1"/>
        <end position="20"/>
    </location>
</feature>
<keyword evidence="18" id="KW-0624">Polysaccharide degradation</keyword>
<dbReference type="Proteomes" id="UP001175000">
    <property type="component" value="Unassembled WGS sequence"/>
</dbReference>
<dbReference type="Pfam" id="PF00332">
    <property type="entry name" value="Glyco_hydro_17"/>
    <property type="match status" value="1"/>
</dbReference>
<keyword evidence="17" id="KW-0961">Cell wall biogenesis/degradation</keyword>
<dbReference type="GO" id="GO:0042973">
    <property type="term" value="F:glucan endo-1,3-beta-D-glucosidase activity"/>
    <property type="evidence" value="ECO:0007669"/>
    <property type="project" value="UniProtKB-EC"/>
</dbReference>
<accession>A0AA40BZV7</accession>
<evidence type="ECO:0000256" key="1">
    <source>
        <dbReference type="ARBA" id="ARBA00000382"/>
    </source>
</evidence>
<keyword evidence="11 24" id="KW-0732">Signal</keyword>
<comment type="catalytic activity">
    <reaction evidence="1">
        <text>Hydrolysis of (1-&gt;3)-beta-D-glucosidic linkages in (1-&gt;3)-beta-D-glucans.</text>
        <dbReference type="EC" id="3.2.1.39"/>
    </reaction>
</comment>
<evidence type="ECO:0000256" key="20">
    <source>
        <dbReference type="ARBA" id="ARBA00032134"/>
    </source>
</evidence>
<feature type="chain" id="PRO_5041408489" description="Probable glucan endo-1,3-beta-glucosidase eglC" evidence="24">
    <location>
        <begin position="21"/>
        <end position="403"/>
    </location>
</feature>
<evidence type="ECO:0000313" key="25">
    <source>
        <dbReference type="EMBL" id="KAK0619912.1"/>
    </source>
</evidence>
<dbReference type="PANTHER" id="PTHR16631:SF13">
    <property type="entry name" value="GLUCAN ENDO-1,3-BETA-GLUCOSIDASE EGLC-RELATED"/>
    <property type="match status" value="1"/>
</dbReference>
<evidence type="ECO:0000256" key="6">
    <source>
        <dbReference type="ARBA" id="ARBA00019762"/>
    </source>
</evidence>
<dbReference type="Gene3D" id="3.20.20.80">
    <property type="entry name" value="Glycosidases"/>
    <property type="match status" value="1"/>
</dbReference>
<evidence type="ECO:0000256" key="16">
    <source>
        <dbReference type="ARBA" id="ARBA00023288"/>
    </source>
</evidence>
<dbReference type="GO" id="GO:0098552">
    <property type="term" value="C:side of membrane"/>
    <property type="evidence" value="ECO:0007669"/>
    <property type="project" value="UniProtKB-KW"/>
</dbReference>
<keyword evidence="7" id="KW-1003">Cell membrane</keyword>
<dbReference type="SUPFAM" id="SSF51445">
    <property type="entry name" value="(Trans)glycosidases"/>
    <property type="match status" value="1"/>
</dbReference>
<evidence type="ECO:0000256" key="8">
    <source>
        <dbReference type="ARBA" id="ARBA00022512"/>
    </source>
</evidence>
<comment type="subcellular location">
    <subcellularLocation>
        <location evidence="3">Cell membrane</location>
        <topology evidence="3">Lipid-anchor</topology>
        <topology evidence="3">GPI-anchor</topology>
    </subcellularLocation>
    <subcellularLocation>
        <location evidence="2">Secreted</location>
        <location evidence="2">Cell wall</location>
    </subcellularLocation>
</comment>
<evidence type="ECO:0000256" key="14">
    <source>
        <dbReference type="ARBA" id="ARBA00023180"/>
    </source>
</evidence>
<evidence type="ECO:0000256" key="10">
    <source>
        <dbReference type="ARBA" id="ARBA00022622"/>
    </source>
</evidence>
<gene>
    <name evidence="25" type="ORF">B0T14DRAFT_429185</name>
</gene>
<dbReference type="EC" id="3.2.1.39" evidence="5"/>
<keyword evidence="12 25" id="KW-0378">Hydrolase</keyword>
<dbReference type="GO" id="GO:0009277">
    <property type="term" value="C:fungal-type cell wall"/>
    <property type="evidence" value="ECO:0007669"/>
    <property type="project" value="TreeGrafter"/>
</dbReference>
<evidence type="ECO:0000256" key="23">
    <source>
        <dbReference type="SAM" id="MobiDB-lite"/>
    </source>
</evidence>
<keyword evidence="9" id="KW-0964">Secreted</keyword>
<evidence type="ECO:0000256" key="17">
    <source>
        <dbReference type="ARBA" id="ARBA00023316"/>
    </source>
</evidence>
<keyword evidence="26" id="KW-1185">Reference proteome</keyword>
<evidence type="ECO:0000256" key="21">
    <source>
        <dbReference type="ARBA" id="ARBA00032906"/>
    </source>
</evidence>
<evidence type="ECO:0000256" key="7">
    <source>
        <dbReference type="ARBA" id="ARBA00022475"/>
    </source>
</evidence>
<dbReference type="GO" id="GO:0071555">
    <property type="term" value="P:cell wall organization"/>
    <property type="evidence" value="ECO:0007669"/>
    <property type="project" value="UniProtKB-KW"/>
</dbReference>
<dbReference type="GO" id="GO:0000272">
    <property type="term" value="P:polysaccharide catabolic process"/>
    <property type="evidence" value="ECO:0007669"/>
    <property type="project" value="UniProtKB-KW"/>
</dbReference>
<comment type="caution">
    <text evidence="25">The sequence shown here is derived from an EMBL/GenBank/DDBJ whole genome shotgun (WGS) entry which is preliminary data.</text>
</comment>
<reference evidence="25" key="1">
    <citation type="submission" date="2023-06" db="EMBL/GenBank/DDBJ databases">
        <title>Genome-scale phylogeny and comparative genomics of the fungal order Sordariales.</title>
        <authorList>
            <consortium name="Lawrence Berkeley National Laboratory"/>
            <person name="Hensen N."/>
            <person name="Bonometti L."/>
            <person name="Westerberg I."/>
            <person name="Brannstrom I.O."/>
            <person name="Guillou S."/>
            <person name="Cros-Aarteil S."/>
            <person name="Calhoun S."/>
            <person name="Haridas S."/>
            <person name="Kuo A."/>
            <person name="Mondo S."/>
            <person name="Pangilinan J."/>
            <person name="Riley R."/>
            <person name="Labutti K."/>
            <person name="Andreopoulos B."/>
            <person name="Lipzen A."/>
            <person name="Chen C."/>
            <person name="Yanf M."/>
            <person name="Daum C."/>
            <person name="Ng V."/>
            <person name="Clum A."/>
            <person name="Steindorff A."/>
            <person name="Ohm R."/>
            <person name="Martin F."/>
            <person name="Silar P."/>
            <person name="Natvig D."/>
            <person name="Lalanne C."/>
            <person name="Gautier V."/>
            <person name="Ament-Velasquez S.L."/>
            <person name="Kruys A."/>
            <person name="Hutchinson M.I."/>
            <person name="Powell A.J."/>
            <person name="Barry K."/>
            <person name="Miller A.N."/>
            <person name="Grigoriev I.V."/>
            <person name="Debuchy R."/>
            <person name="Gladieux P."/>
            <person name="Thoren M.H."/>
            <person name="Johannesson H."/>
        </authorList>
    </citation>
    <scope>NUCLEOTIDE SEQUENCE</scope>
    <source>
        <strain evidence="25">CBS 606.72</strain>
    </source>
</reference>
<dbReference type="InterPro" id="IPR017853">
    <property type="entry name" value="GH"/>
</dbReference>
<dbReference type="GO" id="GO:0005576">
    <property type="term" value="C:extracellular region"/>
    <property type="evidence" value="ECO:0007669"/>
    <property type="project" value="TreeGrafter"/>
</dbReference>
<organism evidence="25 26">
    <name type="scientific">Immersiella caudata</name>
    <dbReference type="NCBI Taxonomy" id="314043"/>
    <lineage>
        <taxon>Eukaryota</taxon>
        <taxon>Fungi</taxon>
        <taxon>Dikarya</taxon>
        <taxon>Ascomycota</taxon>
        <taxon>Pezizomycotina</taxon>
        <taxon>Sordariomycetes</taxon>
        <taxon>Sordariomycetidae</taxon>
        <taxon>Sordariales</taxon>
        <taxon>Lasiosphaeriaceae</taxon>
        <taxon>Immersiella</taxon>
    </lineage>
</organism>
<evidence type="ECO:0000256" key="3">
    <source>
        <dbReference type="ARBA" id="ARBA00004609"/>
    </source>
</evidence>
<feature type="compositionally biased region" description="Low complexity" evidence="23">
    <location>
        <begin position="348"/>
        <end position="368"/>
    </location>
</feature>
<feature type="compositionally biased region" description="Polar residues" evidence="23">
    <location>
        <begin position="330"/>
        <end position="343"/>
    </location>
</feature>
<dbReference type="GO" id="GO:0009986">
    <property type="term" value="C:cell surface"/>
    <property type="evidence" value="ECO:0007669"/>
    <property type="project" value="TreeGrafter"/>
</dbReference>
<keyword evidence="13" id="KW-0472">Membrane</keyword>
<evidence type="ECO:0000256" key="24">
    <source>
        <dbReference type="SAM" id="SignalP"/>
    </source>
</evidence>
<evidence type="ECO:0000256" key="5">
    <source>
        <dbReference type="ARBA" id="ARBA00012780"/>
    </source>
</evidence>
<keyword evidence="14" id="KW-0325">Glycoprotein</keyword>
<evidence type="ECO:0000256" key="18">
    <source>
        <dbReference type="ARBA" id="ARBA00023326"/>
    </source>
</evidence>
<evidence type="ECO:0000256" key="2">
    <source>
        <dbReference type="ARBA" id="ARBA00004191"/>
    </source>
</evidence>
<dbReference type="EMBL" id="JAULSU010000004">
    <property type="protein sequence ID" value="KAK0619912.1"/>
    <property type="molecule type" value="Genomic_DNA"/>
</dbReference>
<keyword evidence="15" id="KW-0119">Carbohydrate metabolism</keyword>
<dbReference type="FunFam" id="3.20.20.80:FF:000233">
    <property type="entry name" value="Probable glucan endo-1,3-beta-glucosidase eglC"/>
    <property type="match status" value="1"/>
</dbReference>
<evidence type="ECO:0000256" key="11">
    <source>
        <dbReference type="ARBA" id="ARBA00022729"/>
    </source>
</evidence>
<keyword evidence="10" id="KW-0336">GPI-anchor</keyword>
<dbReference type="InterPro" id="IPR050732">
    <property type="entry name" value="Beta-glucan_modifiers"/>
</dbReference>
<evidence type="ECO:0000313" key="26">
    <source>
        <dbReference type="Proteomes" id="UP001175000"/>
    </source>
</evidence>
<keyword evidence="16" id="KW-0449">Lipoprotein</keyword>